<name>A0ABQ1IPZ5_9GAMM</name>
<evidence type="ECO:0000313" key="3">
    <source>
        <dbReference type="Proteomes" id="UP000646152"/>
    </source>
</evidence>
<dbReference type="Proteomes" id="UP000646152">
    <property type="component" value="Unassembled WGS sequence"/>
</dbReference>
<keyword evidence="1" id="KW-0812">Transmembrane</keyword>
<keyword evidence="3" id="KW-1185">Reference proteome</keyword>
<reference evidence="3" key="1">
    <citation type="journal article" date="2019" name="Int. J. Syst. Evol. Microbiol.">
        <title>The Global Catalogue of Microorganisms (GCM) 10K type strain sequencing project: providing services to taxonomists for standard genome sequencing and annotation.</title>
        <authorList>
            <consortium name="The Broad Institute Genomics Platform"/>
            <consortium name="The Broad Institute Genome Sequencing Center for Infectious Disease"/>
            <person name="Wu L."/>
            <person name="Ma J."/>
        </authorList>
    </citation>
    <scope>NUCLEOTIDE SEQUENCE [LARGE SCALE GENOMIC DNA]</scope>
    <source>
        <strain evidence="3">CGMCC 1.15923</strain>
    </source>
</reference>
<organism evidence="2 3">
    <name type="scientific">Oceanisphaera marina</name>
    <dbReference type="NCBI Taxonomy" id="2017550"/>
    <lineage>
        <taxon>Bacteria</taxon>
        <taxon>Pseudomonadati</taxon>
        <taxon>Pseudomonadota</taxon>
        <taxon>Gammaproteobacteria</taxon>
        <taxon>Aeromonadales</taxon>
        <taxon>Aeromonadaceae</taxon>
        <taxon>Oceanisphaera</taxon>
    </lineage>
</organism>
<dbReference type="EMBL" id="BMKE01000019">
    <property type="protein sequence ID" value="GGB48990.1"/>
    <property type="molecule type" value="Genomic_DNA"/>
</dbReference>
<evidence type="ECO:0000313" key="2">
    <source>
        <dbReference type="EMBL" id="GGB48990.1"/>
    </source>
</evidence>
<proteinExistence type="predicted"/>
<feature type="transmembrane region" description="Helical" evidence="1">
    <location>
        <begin position="12"/>
        <end position="33"/>
    </location>
</feature>
<gene>
    <name evidence="2" type="ORF">GCM10011502_22810</name>
</gene>
<keyword evidence="1" id="KW-0472">Membrane</keyword>
<accession>A0ABQ1IPZ5</accession>
<protein>
    <submittedName>
        <fullName evidence="2">Uncharacterized protein</fullName>
    </submittedName>
</protein>
<feature type="transmembrane region" description="Helical" evidence="1">
    <location>
        <begin position="53"/>
        <end position="70"/>
    </location>
</feature>
<sequence>MGLQRMGQRMKDAALLLFTGIDYKGVLLVHWVLLVNDVIRFTPYAVSDNTALIFTHGVPLSSASVIQMYYRSAFYA</sequence>
<keyword evidence="1" id="KW-1133">Transmembrane helix</keyword>
<comment type="caution">
    <text evidence="2">The sequence shown here is derived from an EMBL/GenBank/DDBJ whole genome shotgun (WGS) entry which is preliminary data.</text>
</comment>
<evidence type="ECO:0000256" key="1">
    <source>
        <dbReference type="SAM" id="Phobius"/>
    </source>
</evidence>